<protein>
    <submittedName>
        <fullName evidence="1">Uncharacterized protein</fullName>
    </submittedName>
</protein>
<evidence type="ECO:0000313" key="2">
    <source>
        <dbReference type="Proteomes" id="UP000810292"/>
    </source>
</evidence>
<dbReference type="AlphaFoldDB" id="A0A9D9NE40"/>
<dbReference type="Proteomes" id="UP000810292">
    <property type="component" value="Unassembled WGS sequence"/>
</dbReference>
<evidence type="ECO:0000313" key="1">
    <source>
        <dbReference type="EMBL" id="MBO8469850.1"/>
    </source>
</evidence>
<organism evidence="1 2">
    <name type="scientific">Candidatus Ornithospirochaeta stercoravium</name>
    <dbReference type="NCBI Taxonomy" id="2840897"/>
    <lineage>
        <taxon>Bacteria</taxon>
        <taxon>Pseudomonadati</taxon>
        <taxon>Spirochaetota</taxon>
        <taxon>Spirochaetia</taxon>
        <taxon>Spirochaetales</taxon>
        <taxon>Spirochaetaceae</taxon>
        <taxon>Spirochaetaceae incertae sedis</taxon>
        <taxon>Candidatus Ornithospirochaeta</taxon>
    </lineage>
</organism>
<reference evidence="1" key="1">
    <citation type="submission" date="2020-10" db="EMBL/GenBank/DDBJ databases">
        <authorList>
            <person name="Gilroy R."/>
        </authorList>
    </citation>
    <scope>NUCLEOTIDE SEQUENCE</scope>
    <source>
        <strain evidence="1">14700</strain>
    </source>
</reference>
<comment type="caution">
    <text evidence="1">The sequence shown here is derived from an EMBL/GenBank/DDBJ whole genome shotgun (WGS) entry which is preliminary data.</text>
</comment>
<accession>A0A9D9NE40</accession>
<dbReference type="EMBL" id="JADIMF010000145">
    <property type="protein sequence ID" value="MBO8469850.1"/>
    <property type="molecule type" value="Genomic_DNA"/>
</dbReference>
<name>A0A9D9NE40_9SPIO</name>
<sequence>MMTVNELRTLLAGIEGSLPVRIVDMYQGAECEADKAEKDVYYRETRSGEEYEAPCFLISGSSKIGE</sequence>
<gene>
    <name evidence="1" type="ORF">IAA72_08715</name>
</gene>
<proteinExistence type="predicted"/>
<reference evidence="1" key="2">
    <citation type="journal article" date="2021" name="PeerJ">
        <title>Extensive microbial diversity within the chicken gut microbiome revealed by metagenomics and culture.</title>
        <authorList>
            <person name="Gilroy R."/>
            <person name="Ravi A."/>
            <person name="Getino M."/>
            <person name="Pursley I."/>
            <person name="Horton D.L."/>
            <person name="Alikhan N.F."/>
            <person name="Baker D."/>
            <person name="Gharbi K."/>
            <person name="Hall N."/>
            <person name="Watson M."/>
            <person name="Adriaenssens E.M."/>
            <person name="Foster-Nyarko E."/>
            <person name="Jarju S."/>
            <person name="Secka A."/>
            <person name="Antonio M."/>
            <person name="Oren A."/>
            <person name="Chaudhuri R.R."/>
            <person name="La Ragione R."/>
            <person name="Hildebrand F."/>
            <person name="Pallen M.J."/>
        </authorList>
    </citation>
    <scope>NUCLEOTIDE SEQUENCE</scope>
    <source>
        <strain evidence="1">14700</strain>
    </source>
</reference>